<evidence type="ECO:0000256" key="1">
    <source>
        <dbReference type="ARBA" id="ARBA00009986"/>
    </source>
</evidence>
<protein>
    <submittedName>
        <fullName evidence="4">Aldehyde dehydrogenase family 8 member A1</fullName>
    </submittedName>
</protein>
<sequence length="514" mass="56832">MQASIPLSQGGIMGTVETMWQLDTMGLASQFLDASVTMPLRLENFIDNEFMGIAHTSEWIDSLSPYSGNLLLKVPRTPGIVVDYAIDVAHRALREWSQAPVQFRALHLFRIASIMESKKDMFIVWESIDQGKSIDRARAEVDCAIQHFRFFAAHIEQEETEVGLQKGKTEETFMHKQRVPVGVCAIVVSSTMPLYLLTFKIASCLAFGCTGVAKPSELTSTTAFLLAEVFRQAELPKGVMNIIFGDGPGTGSTLVRSPRIQGVSFIGRAETIMQIRKDTAGDFGKHLCFDLRGISPTVVFEDVNIVQAVDAAARAAFDNNGQLCASGSVIYVHRSIYAAFLQMLKAYMQINPEFYMKVGPVVSKERCDKIRSLLLQARGEGAMFMTGGIPERVPNRGFWVNPTVLCNVHPDSRLAREAMLGPVAVVCPFDGEEVVKLCNDNPNAVSALVMTDDLRRMRRVAQHLDAELMWANCRLGGELGAGFNDIRATGSGRKACQRSRDEFTTLRTMHFPAY</sequence>
<dbReference type="EMBL" id="CM002801">
    <property type="protein sequence ID" value="KZN83711.1"/>
    <property type="molecule type" value="Genomic_DNA"/>
</dbReference>
<dbReference type="GO" id="GO:0016620">
    <property type="term" value="F:oxidoreductase activity, acting on the aldehyde or oxo group of donors, NAD or NADP as acceptor"/>
    <property type="evidence" value="ECO:0007669"/>
    <property type="project" value="InterPro"/>
</dbReference>
<evidence type="ECO:0000313" key="4">
    <source>
        <dbReference type="EMBL" id="KZN83711.1"/>
    </source>
</evidence>
<dbReference type="InterPro" id="IPR016163">
    <property type="entry name" value="Ald_DH_C"/>
</dbReference>
<dbReference type="Proteomes" id="UP000076449">
    <property type="component" value="Chromosome IV"/>
</dbReference>
<comment type="similarity">
    <text evidence="1">Belongs to the aldehyde dehydrogenase family.</text>
</comment>
<dbReference type="Gene3D" id="3.40.605.10">
    <property type="entry name" value="Aldehyde Dehydrogenase, Chain A, domain 1"/>
    <property type="match status" value="1"/>
</dbReference>
<name>A0A167PRM8_PENCH</name>
<evidence type="ECO:0000256" key="2">
    <source>
        <dbReference type="ARBA" id="ARBA00023027"/>
    </source>
</evidence>
<accession>A0A167PRM8</accession>
<reference evidence="4" key="1">
    <citation type="journal article" date="2014" name="Genome Announc.">
        <title>Complete sequencing and chromosome-scale genome assembly of the industrial progenitor strain P2niaD18 from the penicillin producer Penicillium chrysogenum.</title>
        <authorList>
            <person name="Specht T."/>
            <person name="Dahlmann T.A."/>
            <person name="Zadra I."/>
            <person name="Kurnsteiner H."/>
            <person name="Kuck U."/>
        </authorList>
    </citation>
    <scope>NUCLEOTIDE SEQUENCE [LARGE SCALE GENOMIC DNA]</scope>
    <source>
        <strain evidence="4">P2niaD18</strain>
    </source>
</reference>
<gene>
    <name evidence="4" type="ORF">EN45_108180</name>
</gene>
<organism evidence="4">
    <name type="scientific">Penicillium chrysogenum</name>
    <name type="common">Penicillium notatum</name>
    <dbReference type="NCBI Taxonomy" id="5076"/>
    <lineage>
        <taxon>Eukaryota</taxon>
        <taxon>Fungi</taxon>
        <taxon>Dikarya</taxon>
        <taxon>Ascomycota</taxon>
        <taxon>Pezizomycotina</taxon>
        <taxon>Eurotiomycetes</taxon>
        <taxon>Eurotiomycetidae</taxon>
        <taxon>Eurotiales</taxon>
        <taxon>Aspergillaceae</taxon>
        <taxon>Penicillium</taxon>
        <taxon>Penicillium chrysogenum species complex</taxon>
    </lineage>
</organism>
<dbReference type="SUPFAM" id="SSF53720">
    <property type="entry name" value="ALDH-like"/>
    <property type="match status" value="1"/>
</dbReference>
<dbReference type="Pfam" id="PF00171">
    <property type="entry name" value="Aldedh"/>
    <property type="match status" value="1"/>
</dbReference>
<feature type="domain" description="Aldehyde dehydrogenase" evidence="3">
    <location>
        <begin position="57"/>
        <end position="508"/>
    </location>
</feature>
<dbReference type="InterPro" id="IPR016162">
    <property type="entry name" value="Ald_DH_N"/>
</dbReference>
<evidence type="ECO:0000259" key="3">
    <source>
        <dbReference type="Pfam" id="PF00171"/>
    </source>
</evidence>
<dbReference type="PANTHER" id="PTHR43720:SF2">
    <property type="entry name" value="2-AMINOMUCONIC SEMIALDEHYDE DEHYDROGENASE"/>
    <property type="match status" value="1"/>
</dbReference>
<dbReference type="InterPro" id="IPR016161">
    <property type="entry name" value="Ald_DH/histidinol_DH"/>
</dbReference>
<dbReference type="PANTHER" id="PTHR43720">
    <property type="entry name" value="2-AMINOMUCONIC SEMIALDEHYDE DEHYDROGENASE"/>
    <property type="match status" value="1"/>
</dbReference>
<keyword evidence="2" id="KW-0520">NAD</keyword>
<dbReference type="InterPro" id="IPR015590">
    <property type="entry name" value="Aldehyde_DH_dom"/>
</dbReference>
<dbReference type="AlphaFoldDB" id="A0A167PRM8"/>
<proteinExistence type="inferred from homology"/>
<dbReference type="Gene3D" id="3.40.309.10">
    <property type="entry name" value="Aldehyde Dehydrogenase, Chain A, domain 2"/>
    <property type="match status" value="1"/>
</dbReference>